<feature type="transmembrane region" description="Helical" evidence="1">
    <location>
        <begin position="327"/>
        <end position="345"/>
    </location>
</feature>
<reference evidence="3" key="1">
    <citation type="journal article" date="2019" name="Int. J. Syst. Evol. Microbiol.">
        <title>The Global Catalogue of Microorganisms (GCM) 10K type strain sequencing project: providing services to taxonomists for standard genome sequencing and annotation.</title>
        <authorList>
            <consortium name="The Broad Institute Genomics Platform"/>
            <consortium name="The Broad Institute Genome Sequencing Center for Infectious Disease"/>
            <person name="Wu L."/>
            <person name="Ma J."/>
        </authorList>
    </citation>
    <scope>NUCLEOTIDE SEQUENCE [LARGE SCALE GENOMIC DNA]</scope>
    <source>
        <strain evidence="3">CGMCC 1.12286</strain>
    </source>
</reference>
<feature type="transmembrane region" description="Helical" evidence="1">
    <location>
        <begin position="12"/>
        <end position="33"/>
    </location>
</feature>
<dbReference type="RefSeq" id="WP_377942731.1">
    <property type="nucleotide sequence ID" value="NZ_JBHUCX010000023.1"/>
</dbReference>
<evidence type="ECO:0000313" key="2">
    <source>
        <dbReference type="EMBL" id="MFD1674857.1"/>
    </source>
</evidence>
<keyword evidence="3" id="KW-1185">Reference proteome</keyword>
<keyword evidence="1" id="KW-0472">Membrane</keyword>
<accession>A0ABW4JII0</accession>
<name>A0ABW4JII0_9BACL</name>
<keyword evidence="1" id="KW-0812">Transmembrane</keyword>
<dbReference type="EMBL" id="JBHUCX010000023">
    <property type="protein sequence ID" value="MFD1674857.1"/>
    <property type="molecule type" value="Genomic_DNA"/>
</dbReference>
<sequence>MDAGFQSTILPLVTSVMKILSAIAGAWTLFHLVKAGLGIMSGQARAKEEGLSRFKFVIIGGVISLGSYFFAEMIGVLMTAAVSTTTATNAASVSISPTTPPTINGIPGQSSGGNPILAWVINAVTGSIDAVLDMLSGVLMAFSGFVTQTGLIKANILAQKSGANNLVLGMFAPKTWAGMMYIQHSLMWIVGVAALIYFVVQGMQVQAAPSSIIAKERLYEVFKSIFITAAVMALSPELINWATLAMSDITYWVLDMISAHTAALSNDPNRALSFSDLIFGDQPISMTQFFTIKVTSNLEFPNSLFRLVYAIVNLCCYVVYTWRRVFLALWISFLPVFYIGLVTGRNKTLIIHWWKEFIAYLLVPSVAALFLFASFVFIGN</sequence>
<gene>
    <name evidence="2" type="ORF">ACFSB2_09115</name>
</gene>
<keyword evidence="1" id="KW-1133">Transmembrane helix</keyword>
<feature type="transmembrane region" description="Helical" evidence="1">
    <location>
        <begin position="303"/>
        <end position="320"/>
    </location>
</feature>
<evidence type="ECO:0000256" key="1">
    <source>
        <dbReference type="SAM" id="Phobius"/>
    </source>
</evidence>
<feature type="transmembrane region" description="Helical" evidence="1">
    <location>
        <begin position="54"/>
        <end position="71"/>
    </location>
</feature>
<feature type="transmembrane region" description="Helical" evidence="1">
    <location>
        <begin position="357"/>
        <end position="378"/>
    </location>
</feature>
<organism evidence="2 3">
    <name type="scientific">Alicyclobacillus fodiniaquatilis</name>
    <dbReference type="NCBI Taxonomy" id="1661150"/>
    <lineage>
        <taxon>Bacteria</taxon>
        <taxon>Bacillati</taxon>
        <taxon>Bacillota</taxon>
        <taxon>Bacilli</taxon>
        <taxon>Bacillales</taxon>
        <taxon>Alicyclobacillaceae</taxon>
        <taxon>Alicyclobacillus</taxon>
    </lineage>
</organism>
<feature type="transmembrane region" description="Helical" evidence="1">
    <location>
        <begin position="221"/>
        <end position="242"/>
    </location>
</feature>
<dbReference type="Proteomes" id="UP001597079">
    <property type="component" value="Unassembled WGS sequence"/>
</dbReference>
<proteinExistence type="predicted"/>
<evidence type="ECO:0000313" key="3">
    <source>
        <dbReference type="Proteomes" id="UP001597079"/>
    </source>
</evidence>
<comment type="caution">
    <text evidence="2">The sequence shown here is derived from an EMBL/GenBank/DDBJ whole genome shotgun (WGS) entry which is preliminary data.</text>
</comment>
<feature type="transmembrane region" description="Helical" evidence="1">
    <location>
        <begin position="181"/>
        <end position="200"/>
    </location>
</feature>
<protein>
    <submittedName>
        <fullName evidence="2">Uncharacterized protein</fullName>
    </submittedName>
</protein>